<dbReference type="InterPro" id="IPR007569">
    <property type="entry name" value="DUF559"/>
</dbReference>
<accession>A0A928Y701</accession>
<evidence type="ECO:0000313" key="4">
    <source>
        <dbReference type="Proteomes" id="UP000710385"/>
    </source>
</evidence>
<dbReference type="EMBL" id="JABTTY010000004">
    <property type="protein sequence ID" value="MBE7526087.1"/>
    <property type="molecule type" value="Genomic_DNA"/>
</dbReference>
<proteinExistence type="predicted"/>
<reference evidence="3" key="1">
    <citation type="submission" date="2020-05" db="EMBL/GenBank/DDBJ databases">
        <title>High-Quality Genomes of Partial-Nitritation/Anammox System by Hierarchical Clustering Based Hybrid Assembly.</title>
        <authorList>
            <person name="Liu L."/>
            <person name="Wang Y."/>
            <person name="Che Y."/>
            <person name="Chen Y."/>
            <person name="Xia Y."/>
            <person name="Luo R."/>
            <person name="Cheng S.H."/>
            <person name="Zheng C."/>
            <person name="Zhang T."/>
        </authorList>
    </citation>
    <scope>NUCLEOTIDE SEQUENCE</scope>
    <source>
        <strain evidence="3">H1_PAT1</strain>
    </source>
</reference>
<dbReference type="Proteomes" id="UP000710385">
    <property type="component" value="Unassembled WGS sequence"/>
</dbReference>
<protein>
    <submittedName>
        <fullName evidence="3">DUF559 domain-containing protein</fullName>
    </submittedName>
</protein>
<dbReference type="Gene3D" id="3.40.960.10">
    <property type="entry name" value="VSR Endonuclease"/>
    <property type="match status" value="1"/>
</dbReference>
<feature type="coiled-coil region" evidence="1">
    <location>
        <begin position="140"/>
        <end position="194"/>
    </location>
</feature>
<evidence type="ECO:0000259" key="2">
    <source>
        <dbReference type="Pfam" id="PF04480"/>
    </source>
</evidence>
<keyword evidence="1" id="KW-0175">Coiled coil</keyword>
<organism evidence="3 4">
    <name type="scientific">candidate division WWE3 bacterium</name>
    <dbReference type="NCBI Taxonomy" id="2053526"/>
    <lineage>
        <taxon>Bacteria</taxon>
        <taxon>Katanobacteria</taxon>
    </lineage>
</organism>
<sequence length="423" mass="49155">MFFHNVLSKIPFDFNLLIAQFQFKDFYDRTRYCDFVYREGDAIRIAIEVDGYDKRGTGTGMSHNDFVDWQRRQAALTAQGWYVLRFANTDVRDFPDDCKQHIEFLLREERQKSEYQLSIKKSIQDLKNHLSRANEQVQHSKVVEEDRQRLEKQIETLQRQLQLAQQTKPLTEDEEALLQRFNASQREIQEISKENKIMKTTISVLAAVTIVTLIFRPGSDEVIRTVANVYEQPVQSSEQLADHIVQPVLTNTGLEETSFVSFQQPESKVENNSWEIDIPDERPLVFVGHAQEHRLPEKRPGTNCENPLWLENVAGQIGKNIAVQGNVKRITYRQDVRGKPTWIEVGNSRSKAKSLTLIIWSDNRSKFEPMLAELEEDDPICVEGLVDNYKGKPQIKLSSLKQLHVYGNGRDDFPYHWEKYQPG</sequence>
<name>A0A928Y701_UNCKA</name>
<feature type="domain" description="DUF559" evidence="2">
    <location>
        <begin position="42"/>
        <end position="103"/>
    </location>
</feature>
<evidence type="ECO:0000256" key="1">
    <source>
        <dbReference type="SAM" id="Coils"/>
    </source>
</evidence>
<gene>
    <name evidence="3" type="ORF">HS096_07510</name>
</gene>
<comment type="caution">
    <text evidence="3">The sequence shown here is derived from an EMBL/GenBank/DDBJ whole genome shotgun (WGS) entry which is preliminary data.</text>
</comment>
<evidence type="ECO:0000313" key="3">
    <source>
        <dbReference type="EMBL" id="MBE7526087.1"/>
    </source>
</evidence>
<dbReference type="Pfam" id="PF04480">
    <property type="entry name" value="DUF559"/>
    <property type="match status" value="1"/>
</dbReference>
<dbReference type="AlphaFoldDB" id="A0A928Y701"/>